<evidence type="ECO:0000256" key="1">
    <source>
        <dbReference type="ARBA" id="ARBA00004141"/>
    </source>
</evidence>
<gene>
    <name evidence="11" type="ORF">OLEA9_A108006</name>
</gene>
<evidence type="ECO:0000256" key="5">
    <source>
        <dbReference type="ARBA" id="ARBA00022989"/>
    </source>
</evidence>
<comment type="caution">
    <text evidence="11">The sequence shown here is derived from an EMBL/GenBank/DDBJ whole genome shotgun (WGS) entry which is preliminary data.</text>
</comment>
<keyword evidence="5 9" id="KW-1133">Transmembrane helix</keyword>
<dbReference type="AlphaFoldDB" id="A0A8S0SGH6"/>
<evidence type="ECO:0000256" key="6">
    <source>
        <dbReference type="ARBA" id="ARBA00023098"/>
    </source>
</evidence>
<accession>A0A8S0SGH6</accession>
<keyword evidence="12" id="KW-1185">Reference proteome</keyword>
<name>A0A8S0SGH6_OLEEU</name>
<evidence type="ECO:0000259" key="10">
    <source>
        <dbReference type="Pfam" id="PF13813"/>
    </source>
</evidence>
<evidence type="ECO:0000313" key="12">
    <source>
        <dbReference type="Proteomes" id="UP000594638"/>
    </source>
</evidence>
<dbReference type="Gramene" id="OE9A108006T1">
    <property type="protein sequence ID" value="OE9A108006C1"/>
    <property type="gene ID" value="OE9A108006"/>
</dbReference>
<feature type="transmembrane region" description="Helical" evidence="9">
    <location>
        <begin position="240"/>
        <end position="264"/>
    </location>
</feature>
<dbReference type="PANTHER" id="PTHR31595:SF77">
    <property type="entry name" value="ACYL-COA--STEROL O-ACYLTRANSFERASE 1-LIKE"/>
    <property type="match status" value="1"/>
</dbReference>
<evidence type="ECO:0000256" key="8">
    <source>
        <dbReference type="ARBA" id="ARBA00023315"/>
    </source>
</evidence>
<keyword evidence="8" id="KW-0012">Acyltransferase</keyword>
<dbReference type="InterPro" id="IPR044851">
    <property type="entry name" value="Wax_synthase"/>
</dbReference>
<keyword evidence="3" id="KW-0808">Transferase</keyword>
<dbReference type="Pfam" id="PF13813">
    <property type="entry name" value="MBOAT_2"/>
    <property type="match status" value="1"/>
</dbReference>
<dbReference type="PIRSF" id="PIRSF037006">
    <property type="entry name" value="Wax_synthase"/>
    <property type="match status" value="1"/>
</dbReference>
<keyword evidence="7 9" id="KW-0472">Membrane</keyword>
<comment type="similarity">
    <text evidence="2">Belongs to the wax synthase family.</text>
</comment>
<sequence>MEGDTDMNKVLSYWMEGVMNNFFILCLSVLVSLSYCYFSGKILSKGTTRLVTFLPVIVLFLLLPLNIHSVNFVGFTSFSITMLANLKLLMFAFNKGPLSDLSELSLPTFLAIAGLPIKLKTSQTEKAHNSLFNYARKGLLLAFLIKINHDYSDYIHQTIILGMYSIYVYFFLEIGLAIAAAMVRALLGIELEPQFNEPYLSTSLHDFWGRRWNIMVSRVLRPMIYIPVRRWSINILGQKWAALPAIMSTFVVSGLIHELIFFYLGRAKPTWEVTWFFVLQGAGLTAEIAVKKSNNKRVRIHVPKIIARIYTVGFLFITGFWLFFPPLLRCKALERGVAEYGAAWAFVKDVFRVASACFAR</sequence>
<evidence type="ECO:0000256" key="4">
    <source>
        <dbReference type="ARBA" id="ARBA00022692"/>
    </source>
</evidence>
<keyword evidence="4 9" id="KW-0812">Transmembrane</keyword>
<evidence type="ECO:0000256" key="9">
    <source>
        <dbReference type="SAM" id="Phobius"/>
    </source>
</evidence>
<keyword evidence="6" id="KW-0443">Lipid metabolism</keyword>
<feature type="transmembrane region" description="Helical" evidence="9">
    <location>
        <begin position="20"/>
        <end position="38"/>
    </location>
</feature>
<feature type="transmembrane region" description="Helical" evidence="9">
    <location>
        <begin position="50"/>
        <end position="67"/>
    </location>
</feature>
<dbReference type="InterPro" id="IPR017088">
    <property type="entry name" value="Wax_synthase_Magnoliopsida"/>
</dbReference>
<feature type="transmembrane region" description="Helical" evidence="9">
    <location>
        <begin position="302"/>
        <end position="324"/>
    </location>
</feature>
<evidence type="ECO:0000256" key="7">
    <source>
        <dbReference type="ARBA" id="ARBA00023136"/>
    </source>
</evidence>
<feature type="domain" description="Wax synthase" evidence="10">
    <location>
        <begin position="192"/>
        <end position="278"/>
    </location>
</feature>
<dbReference type="Proteomes" id="UP000594638">
    <property type="component" value="Unassembled WGS sequence"/>
</dbReference>
<dbReference type="GO" id="GO:0008374">
    <property type="term" value="F:O-acyltransferase activity"/>
    <property type="evidence" value="ECO:0007669"/>
    <property type="project" value="InterPro"/>
</dbReference>
<dbReference type="GO" id="GO:0016020">
    <property type="term" value="C:membrane"/>
    <property type="evidence" value="ECO:0007669"/>
    <property type="project" value="UniProtKB-SubCell"/>
</dbReference>
<organism evidence="11 12">
    <name type="scientific">Olea europaea subsp. europaea</name>
    <dbReference type="NCBI Taxonomy" id="158383"/>
    <lineage>
        <taxon>Eukaryota</taxon>
        <taxon>Viridiplantae</taxon>
        <taxon>Streptophyta</taxon>
        <taxon>Embryophyta</taxon>
        <taxon>Tracheophyta</taxon>
        <taxon>Spermatophyta</taxon>
        <taxon>Magnoliopsida</taxon>
        <taxon>eudicotyledons</taxon>
        <taxon>Gunneridae</taxon>
        <taxon>Pentapetalae</taxon>
        <taxon>asterids</taxon>
        <taxon>lamiids</taxon>
        <taxon>Lamiales</taxon>
        <taxon>Oleaceae</taxon>
        <taxon>Oleeae</taxon>
        <taxon>Olea</taxon>
    </lineage>
</organism>
<reference evidence="11 12" key="1">
    <citation type="submission" date="2019-12" db="EMBL/GenBank/DDBJ databases">
        <authorList>
            <person name="Alioto T."/>
            <person name="Alioto T."/>
            <person name="Gomez Garrido J."/>
        </authorList>
    </citation>
    <scope>NUCLEOTIDE SEQUENCE [LARGE SCALE GENOMIC DNA]</scope>
</reference>
<feature type="transmembrane region" description="Helical" evidence="9">
    <location>
        <begin position="270"/>
        <end position="290"/>
    </location>
</feature>
<dbReference type="OrthoDB" id="1077582at2759"/>
<dbReference type="PANTHER" id="PTHR31595">
    <property type="entry name" value="LONG-CHAIN-ALCOHOL O-FATTY-ACYLTRANSFERASE 3-RELATED"/>
    <property type="match status" value="1"/>
</dbReference>
<evidence type="ECO:0000256" key="2">
    <source>
        <dbReference type="ARBA" id="ARBA00007282"/>
    </source>
</evidence>
<proteinExistence type="inferred from homology"/>
<protein>
    <submittedName>
        <fullName evidence="11">Acyl- --sterol O-acyltransferase 1-like</fullName>
    </submittedName>
</protein>
<feature type="transmembrane region" description="Helical" evidence="9">
    <location>
        <begin position="166"/>
        <end position="187"/>
    </location>
</feature>
<evidence type="ECO:0000256" key="3">
    <source>
        <dbReference type="ARBA" id="ARBA00022679"/>
    </source>
</evidence>
<dbReference type="GO" id="GO:0006629">
    <property type="term" value="P:lipid metabolic process"/>
    <property type="evidence" value="ECO:0007669"/>
    <property type="project" value="UniProtKB-KW"/>
</dbReference>
<comment type="subcellular location">
    <subcellularLocation>
        <location evidence="1">Membrane</location>
        <topology evidence="1">Multi-pass membrane protein</topology>
    </subcellularLocation>
</comment>
<dbReference type="EMBL" id="CACTIH010004350">
    <property type="protein sequence ID" value="CAA2990652.1"/>
    <property type="molecule type" value="Genomic_DNA"/>
</dbReference>
<evidence type="ECO:0000313" key="11">
    <source>
        <dbReference type="EMBL" id="CAA2990652.1"/>
    </source>
</evidence>
<dbReference type="InterPro" id="IPR032805">
    <property type="entry name" value="Wax_synthase_dom"/>
</dbReference>